<name>A0A7D4VB47_SIPCU</name>
<keyword evidence="12 16" id="KW-0830">Ubiquinone</keyword>
<dbReference type="InterPro" id="IPR003945">
    <property type="entry name" value="NU5C-like"/>
</dbReference>
<evidence type="ECO:0000256" key="1">
    <source>
        <dbReference type="ARBA" id="ARBA00004448"/>
    </source>
</evidence>
<evidence type="ECO:0000256" key="9">
    <source>
        <dbReference type="ARBA" id="ARBA00022982"/>
    </source>
</evidence>
<evidence type="ECO:0000256" key="16">
    <source>
        <dbReference type="RuleBase" id="RU003404"/>
    </source>
</evidence>
<feature type="transmembrane region" description="Helical" evidence="16">
    <location>
        <begin position="266"/>
        <end position="288"/>
    </location>
</feature>
<dbReference type="InterPro" id="IPR001750">
    <property type="entry name" value="ND/Mrp_TM"/>
</dbReference>
<keyword evidence="10 16" id="KW-1133">Transmembrane helix</keyword>
<evidence type="ECO:0000256" key="8">
    <source>
        <dbReference type="ARBA" id="ARBA00022967"/>
    </source>
</evidence>
<feature type="transmembrane region" description="Helical" evidence="16">
    <location>
        <begin position="336"/>
        <end position="356"/>
    </location>
</feature>
<evidence type="ECO:0000256" key="11">
    <source>
        <dbReference type="ARBA" id="ARBA00023027"/>
    </source>
</evidence>
<geneLocation type="mitochondrion" evidence="20"/>
<dbReference type="AlphaFoldDB" id="A0A7D4VB47"/>
<keyword evidence="6 16" id="KW-0812">Transmembrane</keyword>
<comment type="subcellular location">
    <subcellularLocation>
        <location evidence="1">Mitochondrion inner membrane</location>
        <topology evidence="1">Multi-pass membrane protein</topology>
    </subcellularLocation>
</comment>
<feature type="transmembrane region" description="Helical" evidence="16">
    <location>
        <begin position="237"/>
        <end position="259"/>
    </location>
</feature>
<dbReference type="GO" id="GO:0015990">
    <property type="term" value="P:electron transport coupled proton transport"/>
    <property type="evidence" value="ECO:0007669"/>
    <property type="project" value="TreeGrafter"/>
</dbReference>
<feature type="transmembrane region" description="Helical" evidence="16">
    <location>
        <begin position="45"/>
        <end position="69"/>
    </location>
</feature>
<dbReference type="PRINTS" id="PR01434">
    <property type="entry name" value="NADHDHGNASE5"/>
</dbReference>
<dbReference type="GO" id="GO:0008137">
    <property type="term" value="F:NADH dehydrogenase (ubiquinone) activity"/>
    <property type="evidence" value="ECO:0007669"/>
    <property type="project" value="UniProtKB-EC"/>
</dbReference>
<keyword evidence="14 16" id="KW-0472">Membrane</keyword>
<reference evidence="20" key="1">
    <citation type="journal article" date="2020" name="Mitochondrial DNA Part B Resour">
        <title>The complete mitochondrial genome of Phascolosoma scolops (Sipuncula, Phascolosomatidae) from Beibu Bay.</title>
        <authorList>
            <person name="Zhong S."/>
            <person name="Huang L."/>
            <person name="Liu Y."/>
            <person name="Huang G."/>
            <person name="Chen X."/>
        </authorList>
    </citation>
    <scope>NUCLEOTIDE SEQUENCE</scope>
</reference>
<feature type="transmembrane region" description="Helical" evidence="16">
    <location>
        <begin position="477"/>
        <end position="497"/>
    </location>
</feature>
<feature type="transmembrane region" description="Helical" evidence="16">
    <location>
        <begin position="412"/>
        <end position="433"/>
    </location>
</feature>
<feature type="transmembrane region" description="Helical" evidence="16">
    <location>
        <begin position="108"/>
        <end position="126"/>
    </location>
</feature>
<dbReference type="PANTHER" id="PTHR42829">
    <property type="entry name" value="NADH-UBIQUINONE OXIDOREDUCTASE CHAIN 5"/>
    <property type="match status" value="1"/>
</dbReference>
<accession>A0A7D4VB47</accession>
<feature type="transmembrane region" description="Helical" evidence="16">
    <location>
        <begin position="7"/>
        <end position="25"/>
    </location>
</feature>
<feature type="transmembrane region" description="Helical" evidence="16">
    <location>
        <begin position="546"/>
        <end position="567"/>
    </location>
</feature>
<keyword evidence="4 16" id="KW-0813">Transport</keyword>
<feature type="transmembrane region" description="Helical" evidence="16">
    <location>
        <begin position="81"/>
        <end position="102"/>
    </location>
</feature>
<dbReference type="Pfam" id="PF00361">
    <property type="entry name" value="Proton_antipo_M"/>
    <property type="match status" value="1"/>
</dbReference>
<dbReference type="GO" id="GO:0042773">
    <property type="term" value="P:ATP synthesis coupled electron transport"/>
    <property type="evidence" value="ECO:0007669"/>
    <property type="project" value="InterPro"/>
</dbReference>
<dbReference type="GO" id="GO:0005743">
    <property type="term" value="C:mitochondrial inner membrane"/>
    <property type="evidence" value="ECO:0007669"/>
    <property type="project" value="UniProtKB-SubCell"/>
</dbReference>
<evidence type="ECO:0000256" key="4">
    <source>
        <dbReference type="ARBA" id="ARBA00022448"/>
    </source>
</evidence>
<dbReference type="InterPro" id="IPR001516">
    <property type="entry name" value="Proton_antipo_N"/>
</dbReference>
<feature type="domain" description="NADH dehydrogenase subunit 5 C-terminal" evidence="19">
    <location>
        <begin position="387"/>
        <end position="560"/>
    </location>
</feature>
<evidence type="ECO:0000259" key="19">
    <source>
        <dbReference type="Pfam" id="PF06455"/>
    </source>
</evidence>
<evidence type="ECO:0000256" key="14">
    <source>
        <dbReference type="ARBA" id="ARBA00023136"/>
    </source>
</evidence>
<dbReference type="Pfam" id="PF06455">
    <property type="entry name" value="NADH5_C"/>
    <property type="match status" value="1"/>
</dbReference>
<keyword evidence="13 16" id="KW-0496">Mitochondrion</keyword>
<dbReference type="InterPro" id="IPR010934">
    <property type="entry name" value="NADH_DH_su5_C"/>
</dbReference>
<gene>
    <name evidence="20" type="primary">nad5</name>
</gene>
<keyword evidence="9" id="KW-0249">Electron transport</keyword>
<comment type="catalytic activity">
    <reaction evidence="15 16">
        <text>a ubiquinone + NADH + 5 H(+)(in) = a ubiquinol + NAD(+) + 4 H(+)(out)</text>
        <dbReference type="Rhea" id="RHEA:29091"/>
        <dbReference type="Rhea" id="RHEA-COMP:9565"/>
        <dbReference type="Rhea" id="RHEA-COMP:9566"/>
        <dbReference type="ChEBI" id="CHEBI:15378"/>
        <dbReference type="ChEBI" id="CHEBI:16389"/>
        <dbReference type="ChEBI" id="CHEBI:17976"/>
        <dbReference type="ChEBI" id="CHEBI:57540"/>
        <dbReference type="ChEBI" id="CHEBI:57945"/>
        <dbReference type="EC" id="7.1.1.2"/>
    </reaction>
</comment>
<feature type="domain" description="NADH:quinone oxidoreductase/Mrp antiporter transmembrane" evidence="17">
    <location>
        <begin position="104"/>
        <end position="382"/>
    </location>
</feature>
<comment type="function">
    <text evidence="16">Core subunit of the mitochondrial membrane respiratory chain NADH dehydrogenase (Complex I) which catalyzes electron transfer from NADH through the respiratory chain, using ubiquinone as an electron acceptor. Essential for the catalytic activity and assembly of complex I.</text>
</comment>
<evidence type="ECO:0000256" key="7">
    <source>
        <dbReference type="ARBA" id="ARBA00022792"/>
    </source>
</evidence>
<evidence type="ECO:0000256" key="5">
    <source>
        <dbReference type="ARBA" id="ARBA00022660"/>
    </source>
</evidence>
<protein>
    <recommendedName>
        <fullName evidence="3 16">NADH-ubiquinone oxidoreductase chain 5</fullName>
        <ecNumber evidence="2 16">7.1.1.2</ecNumber>
    </recommendedName>
</protein>
<organism evidence="20">
    <name type="scientific">Siphonosoma cumanense</name>
    <name type="common">Sipunculan worm</name>
    <name type="synonym">Lumbricus edulis</name>
    <dbReference type="NCBI Taxonomy" id="6444"/>
    <lineage>
        <taxon>Eukaryota</taxon>
        <taxon>Metazoa</taxon>
        <taxon>Spiralia</taxon>
        <taxon>Lophotrochozoa</taxon>
        <taxon>Annelida</taxon>
        <taxon>Sipuncula</taxon>
        <taxon>Sipunculidea</taxon>
        <taxon>Golfingiida</taxon>
        <taxon>Sipunculidae</taxon>
        <taxon>Siphonosoma</taxon>
    </lineage>
</organism>
<evidence type="ECO:0000259" key="17">
    <source>
        <dbReference type="Pfam" id="PF00361"/>
    </source>
</evidence>
<evidence type="ECO:0000256" key="10">
    <source>
        <dbReference type="ARBA" id="ARBA00022989"/>
    </source>
</evidence>
<dbReference type="EMBL" id="MN813483">
    <property type="protein sequence ID" value="QKS32603.1"/>
    <property type="molecule type" value="Genomic_DNA"/>
</dbReference>
<keyword evidence="8" id="KW-1278">Translocase</keyword>
<feature type="transmembrane region" description="Helical" evidence="16">
    <location>
        <begin position="445"/>
        <end position="465"/>
    </location>
</feature>
<evidence type="ECO:0000256" key="12">
    <source>
        <dbReference type="ARBA" id="ARBA00023075"/>
    </source>
</evidence>
<evidence type="ECO:0000256" key="2">
    <source>
        <dbReference type="ARBA" id="ARBA00012944"/>
    </source>
</evidence>
<keyword evidence="5" id="KW-0679">Respiratory chain</keyword>
<evidence type="ECO:0000256" key="3">
    <source>
        <dbReference type="ARBA" id="ARBA00021096"/>
    </source>
</evidence>
<dbReference type="EC" id="7.1.1.2" evidence="2 16"/>
<feature type="transmembrane region" description="Helical" evidence="16">
    <location>
        <begin position="175"/>
        <end position="198"/>
    </location>
</feature>
<feature type="transmembrane region" description="Helical" evidence="16">
    <location>
        <begin position="210"/>
        <end position="231"/>
    </location>
</feature>
<keyword evidence="11 16" id="KW-0520">NAD</keyword>
<evidence type="ECO:0000256" key="15">
    <source>
        <dbReference type="ARBA" id="ARBA00049551"/>
    </source>
</evidence>
<evidence type="ECO:0000259" key="18">
    <source>
        <dbReference type="Pfam" id="PF00662"/>
    </source>
</evidence>
<sequence length="569" mass="63021">MSTRYSFLLYFLSLFTFCLAMFFTYNSKTLLFSWTFMNPLSTVLAAHILLDPMGLTFSAVVLFISANVLLFSTKYMSDEIFLPRFILLVLLFVLSMNFLIFIPNLMALLLGWDGLGLISFCLVIYYQNPKSLAGGMLTALSNRVGDVMILLSIAFLINQGHWLITHSFLSNNFNLAIIIMILTAGMTKSAQIPFCSWLPAAMAAPTPVSALVHSSTLVTAGVFLLIRFYPFLSISPYFNMALLLISSLTMLMAGMAAMMESDLKKIIALSTLSQLGIMMSTLAMGMPWLSFFHLLSHALFKALLFLTAGALIFLFSHNQDLRMVGNLPSQLPFITSAMLTANLALCGFPFLAGFYSKDLILEHALSSSISPFIVFLAMGGTLLTSAYSMRFMLTSIWAPTLRTPMHYSEEKIFFLAPMKFLSMGAITGGALINWTAIPVSPEPELLSIVKLLPFLLTLLGAYLIWSLSAMLTKMKALSFTMPLFSSSLTSMWFFTPISTQLPLTNPMMTSNLMFSVLDQGWWELVGPQGVPKATTSLFSLFQHWNALSPTVLLMLSIMVISPLPFLLSL</sequence>
<keyword evidence="7" id="KW-0999">Mitochondrion inner membrane</keyword>
<feature type="transmembrane region" description="Helical" evidence="16">
    <location>
        <begin position="147"/>
        <end position="169"/>
    </location>
</feature>
<dbReference type="GO" id="GO:0003954">
    <property type="term" value="F:NADH dehydrogenase activity"/>
    <property type="evidence" value="ECO:0007669"/>
    <property type="project" value="TreeGrafter"/>
</dbReference>
<dbReference type="PANTHER" id="PTHR42829:SF2">
    <property type="entry name" value="NADH-UBIQUINONE OXIDOREDUCTASE CHAIN 5"/>
    <property type="match status" value="1"/>
</dbReference>
<evidence type="ECO:0000313" key="20">
    <source>
        <dbReference type="EMBL" id="QKS32603.1"/>
    </source>
</evidence>
<dbReference type="Pfam" id="PF00662">
    <property type="entry name" value="Proton_antipo_N"/>
    <property type="match status" value="1"/>
</dbReference>
<comment type="similarity">
    <text evidence="16">Belongs to the complex I subunit 5 family.</text>
</comment>
<evidence type="ECO:0000256" key="13">
    <source>
        <dbReference type="ARBA" id="ARBA00023128"/>
    </source>
</evidence>
<feature type="domain" description="NADH-Ubiquinone oxidoreductase (complex I) chain 5 N-terminal" evidence="18">
    <location>
        <begin position="45"/>
        <end position="85"/>
    </location>
</feature>
<proteinExistence type="inferred from homology"/>
<feature type="transmembrane region" description="Helical" evidence="16">
    <location>
        <begin position="368"/>
        <end position="391"/>
    </location>
</feature>
<evidence type="ECO:0000256" key="6">
    <source>
        <dbReference type="ARBA" id="ARBA00022692"/>
    </source>
</evidence>
<feature type="transmembrane region" description="Helical" evidence="16">
    <location>
        <begin position="294"/>
        <end position="315"/>
    </location>
</feature>